<evidence type="ECO:0000256" key="1">
    <source>
        <dbReference type="SAM" id="SignalP"/>
    </source>
</evidence>
<keyword evidence="3" id="KW-1185">Reference proteome</keyword>
<feature type="chain" id="PRO_5011525319" evidence="1">
    <location>
        <begin position="28"/>
        <end position="361"/>
    </location>
</feature>
<keyword evidence="1" id="KW-0732">Signal</keyword>
<sequence>MMRKFLKNKSVISSFTLFLLATSTIIAQENSPAHVGIVYPLSTHGSKAADYKNNISLHALAGLSGGENGFALYGVAGIIKGDATGFQASGVLNKVSGTLQGVQMAGVANLTTNASRGFQFAGVFNQTKGAVQGQMAGVVNLADRVNGMQAAGVSNVAKDVKGVQLAGVFNTANEVNGSQFAGVFNKAKKVKGVQMAVINIADSSDYTIGLINIIKNGEKRIGISTDENLSSFVTFRSGGRVLYGILGVGMNPQYESLRFGIEGGIGAKLWSTNNFRLDVEASSMKLTDFDGSDFDKSGLRILPSIRIAKNIYLYGGPSINYINTDHTDGKDIIKLKVWDKQNTTDYEAINVGFTGGLQLVL</sequence>
<dbReference type="EMBL" id="FOAF01000001">
    <property type="protein sequence ID" value="SEK55848.1"/>
    <property type="molecule type" value="Genomic_DNA"/>
</dbReference>
<name>A0A1H7I0D5_OLID1</name>
<dbReference type="OrthoDB" id="5505971at2"/>
<dbReference type="Proteomes" id="UP000199421">
    <property type="component" value="Unassembled WGS sequence"/>
</dbReference>
<feature type="signal peptide" evidence="1">
    <location>
        <begin position="1"/>
        <end position="27"/>
    </location>
</feature>
<protein>
    <submittedName>
        <fullName evidence="2">Uncharacterized protein</fullName>
    </submittedName>
</protein>
<dbReference type="AlphaFoldDB" id="A0A1H7I0D5"/>
<evidence type="ECO:0000313" key="2">
    <source>
        <dbReference type="EMBL" id="SEK55848.1"/>
    </source>
</evidence>
<dbReference type="RefSeq" id="WP_139202170.1">
    <property type="nucleotide sequence ID" value="NZ_FOAF01000001.1"/>
</dbReference>
<organism evidence="2 3">
    <name type="scientific">Olivibacter domesticus</name>
    <name type="common">Pseudosphingobacterium domesticum</name>
    <dbReference type="NCBI Taxonomy" id="407022"/>
    <lineage>
        <taxon>Bacteria</taxon>
        <taxon>Pseudomonadati</taxon>
        <taxon>Bacteroidota</taxon>
        <taxon>Sphingobacteriia</taxon>
        <taxon>Sphingobacteriales</taxon>
        <taxon>Sphingobacteriaceae</taxon>
        <taxon>Olivibacter</taxon>
    </lineage>
</organism>
<accession>A0A1H7I0D5</accession>
<gene>
    <name evidence="2" type="ORF">SAMN05661044_00542</name>
</gene>
<evidence type="ECO:0000313" key="3">
    <source>
        <dbReference type="Proteomes" id="UP000199421"/>
    </source>
</evidence>
<dbReference type="STRING" id="407022.SAMN05661044_00542"/>
<reference evidence="3" key="1">
    <citation type="submission" date="2016-10" db="EMBL/GenBank/DDBJ databases">
        <authorList>
            <person name="Varghese N."/>
            <person name="Submissions S."/>
        </authorList>
    </citation>
    <scope>NUCLEOTIDE SEQUENCE [LARGE SCALE GENOMIC DNA]</scope>
    <source>
        <strain evidence="3">DSM 18733</strain>
    </source>
</reference>
<proteinExistence type="predicted"/>